<proteinExistence type="predicted"/>
<organism evidence="1 2">
    <name type="scientific">Thelohanellus kitauei</name>
    <name type="common">Myxosporean</name>
    <dbReference type="NCBI Taxonomy" id="669202"/>
    <lineage>
        <taxon>Eukaryota</taxon>
        <taxon>Metazoa</taxon>
        <taxon>Cnidaria</taxon>
        <taxon>Myxozoa</taxon>
        <taxon>Myxosporea</taxon>
        <taxon>Bivalvulida</taxon>
        <taxon>Platysporina</taxon>
        <taxon>Myxobolidae</taxon>
        <taxon>Thelohanellus</taxon>
    </lineage>
</organism>
<dbReference type="AlphaFoldDB" id="A0A0C2MM06"/>
<name>A0A0C2MM06_THEKT</name>
<protein>
    <submittedName>
        <fullName evidence="1">Uncharacterized protein</fullName>
    </submittedName>
</protein>
<gene>
    <name evidence="1" type="ORF">RF11_12565</name>
</gene>
<evidence type="ECO:0000313" key="1">
    <source>
        <dbReference type="EMBL" id="KII62621.1"/>
    </source>
</evidence>
<dbReference type="EMBL" id="JWZT01004920">
    <property type="protein sequence ID" value="KII62621.1"/>
    <property type="molecule type" value="Genomic_DNA"/>
</dbReference>
<evidence type="ECO:0000313" key="2">
    <source>
        <dbReference type="Proteomes" id="UP000031668"/>
    </source>
</evidence>
<dbReference type="Proteomes" id="UP000031668">
    <property type="component" value="Unassembled WGS sequence"/>
</dbReference>
<accession>A0A0C2MM06</accession>
<sequence length="116" mass="13232">MPLAAAALCIIYTISLNKYKNLTKGIDVDKLKNTNSMVKYVLRVNPKKFSEEAKEELKSVFKKVVIGDLTTQMVKIADFLKRIKPKYAMETFIIPGYAFLNTRNDPIQESRTSLNL</sequence>
<reference evidence="1 2" key="1">
    <citation type="journal article" date="2014" name="Genome Biol. Evol.">
        <title>The genome of the myxosporean Thelohanellus kitauei shows adaptations to nutrient acquisition within its fish host.</title>
        <authorList>
            <person name="Yang Y."/>
            <person name="Xiong J."/>
            <person name="Zhou Z."/>
            <person name="Huo F."/>
            <person name="Miao W."/>
            <person name="Ran C."/>
            <person name="Liu Y."/>
            <person name="Zhang J."/>
            <person name="Feng J."/>
            <person name="Wang M."/>
            <person name="Wang M."/>
            <person name="Wang L."/>
            <person name="Yao B."/>
        </authorList>
    </citation>
    <scope>NUCLEOTIDE SEQUENCE [LARGE SCALE GENOMIC DNA]</scope>
    <source>
        <strain evidence="1">Wuqing</strain>
    </source>
</reference>
<comment type="caution">
    <text evidence="1">The sequence shown here is derived from an EMBL/GenBank/DDBJ whole genome shotgun (WGS) entry which is preliminary data.</text>
</comment>
<keyword evidence="2" id="KW-1185">Reference proteome</keyword>